<keyword evidence="2" id="KW-1185">Reference proteome</keyword>
<organism evidence="1 2">
    <name type="scientific">Streptomyces kaempferi</name>
    <dbReference type="NCBI Taxonomy" id="333725"/>
    <lineage>
        <taxon>Bacteria</taxon>
        <taxon>Bacillati</taxon>
        <taxon>Actinomycetota</taxon>
        <taxon>Actinomycetes</taxon>
        <taxon>Kitasatosporales</taxon>
        <taxon>Streptomycetaceae</taxon>
        <taxon>Streptomyces</taxon>
    </lineage>
</organism>
<comment type="caution">
    <text evidence="1">The sequence shown here is derived from an EMBL/GenBank/DDBJ whole genome shotgun (WGS) entry which is preliminary data.</text>
</comment>
<dbReference type="EMBL" id="JBHTMM010000043">
    <property type="protein sequence ID" value="MFD1309843.1"/>
    <property type="molecule type" value="Genomic_DNA"/>
</dbReference>
<evidence type="ECO:0000313" key="1">
    <source>
        <dbReference type="EMBL" id="MFD1309843.1"/>
    </source>
</evidence>
<proteinExistence type="predicted"/>
<accession>A0ABW3XL93</accession>
<gene>
    <name evidence="1" type="ORF">ACFQ5X_28780</name>
</gene>
<dbReference type="Proteomes" id="UP001597058">
    <property type="component" value="Unassembled WGS sequence"/>
</dbReference>
<protein>
    <recommendedName>
        <fullName evidence="3">Antitoxin VbhA domain-containing protein</fullName>
    </recommendedName>
</protein>
<reference evidence="2" key="1">
    <citation type="journal article" date="2019" name="Int. J. Syst. Evol. Microbiol.">
        <title>The Global Catalogue of Microorganisms (GCM) 10K type strain sequencing project: providing services to taxonomists for standard genome sequencing and annotation.</title>
        <authorList>
            <consortium name="The Broad Institute Genomics Platform"/>
            <consortium name="The Broad Institute Genome Sequencing Center for Infectious Disease"/>
            <person name="Wu L."/>
            <person name="Ma J."/>
        </authorList>
    </citation>
    <scope>NUCLEOTIDE SEQUENCE [LARGE SCALE GENOMIC DNA]</scope>
    <source>
        <strain evidence="2">CGMCC 4.7020</strain>
    </source>
</reference>
<name>A0ABW3XL93_9ACTN</name>
<sequence>MIDTPAAALHRAAVGIEMKTAREADGRPLDAVELAGFQQDQAAARSHGFSDADIRARYNSLPGR</sequence>
<evidence type="ECO:0008006" key="3">
    <source>
        <dbReference type="Google" id="ProtNLM"/>
    </source>
</evidence>
<dbReference type="RefSeq" id="WP_381329241.1">
    <property type="nucleotide sequence ID" value="NZ_JBHTMM010000043.1"/>
</dbReference>
<evidence type="ECO:0000313" key="2">
    <source>
        <dbReference type="Proteomes" id="UP001597058"/>
    </source>
</evidence>